<name>A0ABS8VK40_DATST</name>
<organism evidence="1 2">
    <name type="scientific">Datura stramonium</name>
    <name type="common">Jimsonweed</name>
    <name type="synonym">Common thornapple</name>
    <dbReference type="NCBI Taxonomy" id="4076"/>
    <lineage>
        <taxon>Eukaryota</taxon>
        <taxon>Viridiplantae</taxon>
        <taxon>Streptophyta</taxon>
        <taxon>Embryophyta</taxon>
        <taxon>Tracheophyta</taxon>
        <taxon>Spermatophyta</taxon>
        <taxon>Magnoliopsida</taxon>
        <taxon>eudicotyledons</taxon>
        <taxon>Gunneridae</taxon>
        <taxon>Pentapetalae</taxon>
        <taxon>asterids</taxon>
        <taxon>lamiids</taxon>
        <taxon>Solanales</taxon>
        <taxon>Solanaceae</taxon>
        <taxon>Solanoideae</taxon>
        <taxon>Datureae</taxon>
        <taxon>Datura</taxon>
    </lineage>
</organism>
<protein>
    <submittedName>
        <fullName evidence="1">Uncharacterized protein</fullName>
    </submittedName>
</protein>
<dbReference type="SUPFAM" id="SSF56281">
    <property type="entry name" value="Metallo-hydrolase/oxidoreductase"/>
    <property type="match status" value="1"/>
</dbReference>
<evidence type="ECO:0000313" key="2">
    <source>
        <dbReference type="Proteomes" id="UP000823775"/>
    </source>
</evidence>
<dbReference type="PANTHER" id="PTHR23240">
    <property type="entry name" value="DNA CROSS-LINK REPAIR PROTEIN PSO2/SNM1-RELATED"/>
    <property type="match status" value="1"/>
</dbReference>
<evidence type="ECO:0000313" key="1">
    <source>
        <dbReference type="EMBL" id="MCE0480587.1"/>
    </source>
</evidence>
<proteinExistence type="predicted"/>
<dbReference type="InterPro" id="IPR036866">
    <property type="entry name" value="RibonucZ/Hydroxyglut_hydro"/>
</dbReference>
<sequence>MKGENGDGSDGNCLIIAANFLGQICSSSGQPVKKRRLTQKNLFQLWGLENTNHVKNRSRITNWAGDVPLLSTSTTRRGRVRQLLLLLPAKTKCLCSLPIRGFQERSSLLTHSAMVQSKAALFHLVPRELGTEYSLKGIKVTMLDANHCPGAALIHFRLPNGQCVNSLCSVVWIYVVQRVVPDVNFWRYLLVPSKEDVLEFAVGATRRYLSNQPKPLWLLVHVAGIRKEHVYFAISKALGFLRPEKIIPTVNVGKAVNRAKMQSCFQQWLKA</sequence>
<accession>A0ABS8VK40</accession>
<keyword evidence="2" id="KW-1185">Reference proteome</keyword>
<reference evidence="1 2" key="1">
    <citation type="journal article" date="2021" name="BMC Genomics">
        <title>Datura genome reveals duplications of psychoactive alkaloid biosynthetic genes and high mutation rate following tissue culture.</title>
        <authorList>
            <person name="Rajewski A."/>
            <person name="Carter-House D."/>
            <person name="Stajich J."/>
            <person name="Litt A."/>
        </authorList>
    </citation>
    <scope>NUCLEOTIDE SEQUENCE [LARGE SCALE GENOMIC DNA]</scope>
    <source>
        <strain evidence="1">AR-01</strain>
    </source>
</reference>
<dbReference type="EMBL" id="JACEIK010005046">
    <property type="protein sequence ID" value="MCE0480587.1"/>
    <property type="molecule type" value="Genomic_DNA"/>
</dbReference>
<dbReference type="Gene3D" id="3.60.15.10">
    <property type="entry name" value="Ribonuclease Z/Hydroxyacylglutathione hydrolase-like"/>
    <property type="match status" value="1"/>
</dbReference>
<dbReference type="PANTHER" id="PTHR23240:SF36">
    <property type="entry name" value="DNA CROSS-LINK REPAIR PROTEIN SNM1"/>
    <property type="match status" value="1"/>
</dbReference>
<comment type="caution">
    <text evidence="1">The sequence shown here is derived from an EMBL/GenBank/DDBJ whole genome shotgun (WGS) entry which is preliminary data.</text>
</comment>
<dbReference type="Proteomes" id="UP000823775">
    <property type="component" value="Unassembled WGS sequence"/>
</dbReference>
<gene>
    <name evidence="1" type="ORF">HAX54_037587</name>
</gene>